<keyword evidence="3" id="KW-1185">Reference proteome</keyword>
<keyword evidence="1" id="KW-1133">Transmembrane helix</keyword>
<keyword evidence="1" id="KW-0472">Membrane</keyword>
<dbReference type="Proteomes" id="UP000007350">
    <property type="component" value="Unassembled WGS sequence"/>
</dbReference>
<reference evidence="2 3" key="1">
    <citation type="journal article" date="2012" name="BMC Genomics">
        <title>Comparative genomic analysis of human infective Trypanosoma cruzi lineages with the bat-restricted subspecies T. cruzi marinkellei.</title>
        <authorList>
            <person name="Franzen O."/>
            <person name="Talavera-Lopez C."/>
            <person name="Ochaya S."/>
            <person name="Butler C.E."/>
            <person name="Messenger L.A."/>
            <person name="Lewis M.D."/>
            <person name="Llewellyn M.S."/>
            <person name="Marinkelle C.J."/>
            <person name="Tyler K.M."/>
            <person name="Miles M.A."/>
            <person name="Andersson B."/>
        </authorList>
    </citation>
    <scope>NUCLEOTIDE SEQUENCE [LARGE SCALE GENOMIC DNA]</scope>
    <source>
        <strain evidence="2 3">B7</strain>
    </source>
</reference>
<protein>
    <submittedName>
        <fullName evidence="2">Uncharacterized protein</fullName>
    </submittedName>
</protein>
<comment type="caution">
    <text evidence="2">The sequence shown here is derived from an EMBL/GenBank/DDBJ whole genome shotgun (WGS) entry which is preliminary data.</text>
</comment>
<dbReference type="EMBL" id="AHKC01016405">
    <property type="protein sequence ID" value="EKF28218.1"/>
    <property type="molecule type" value="Genomic_DNA"/>
</dbReference>
<proteinExistence type="predicted"/>
<evidence type="ECO:0000256" key="1">
    <source>
        <dbReference type="SAM" id="Phobius"/>
    </source>
</evidence>
<gene>
    <name evidence="2" type="ORF">MOQ_008043</name>
</gene>
<dbReference type="AlphaFoldDB" id="K2LZX6"/>
<evidence type="ECO:0000313" key="3">
    <source>
        <dbReference type="Proteomes" id="UP000007350"/>
    </source>
</evidence>
<evidence type="ECO:0000313" key="2">
    <source>
        <dbReference type="EMBL" id="EKF28218.1"/>
    </source>
</evidence>
<keyword evidence="1" id="KW-0812">Transmembrane</keyword>
<feature type="transmembrane region" description="Helical" evidence="1">
    <location>
        <begin position="44"/>
        <end position="66"/>
    </location>
</feature>
<organism evidence="2 3">
    <name type="scientific">Trypanosoma cruzi marinkellei</name>
    <dbReference type="NCBI Taxonomy" id="85056"/>
    <lineage>
        <taxon>Eukaryota</taxon>
        <taxon>Discoba</taxon>
        <taxon>Euglenozoa</taxon>
        <taxon>Kinetoplastea</taxon>
        <taxon>Metakinetoplastina</taxon>
        <taxon>Trypanosomatida</taxon>
        <taxon>Trypanosomatidae</taxon>
        <taxon>Trypanosoma</taxon>
        <taxon>Schizotrypanum</taxon>
    </lineage>
</organism>
<accession>K2LZX6</accession>
<sequence length="99" mass="11230">MITQGAFSNTLALHPGPEKATVISVQIPTFSANIKAYEDVLRSLYFLGGCTAVAMLFGLFVLFVWLCFHCCCGSDEDDEDDDDDYELYHFDQNRSKYRK</sequence>
<name>K2LZX6_TRYCR</name>